<keyword evidence="1" id="KW-1185">Reference proteome</keyword>
<dbReference type="Proteomes" id="UP000887575">
    <property type="component" value="Unassembled WGS sequence"/>
</dbReference>
<dbReference type="Pfam" id="PF01564">
    <property type="entry name" value="Spermine_synth"/>
    <property type="match status" value="1"/>
</dbReference>
<organism evidence="1 2">
    <name type="scientific">Mesorhabditis belari</name>
    <dbReference type="NCBI Taxonomy" id="2138241"/>
    <lineage>
        <taxon>Eukaryota</taxon>
        <taxon>Metazoa</taxon>
        <taxon>Ecdysozoa</taxon>
        <taxon>Nematoda</taxon>
        <taxon>Chromadorea</taxon>
        <taxon>Rhabditida</taxon>
        <taxon>Rhabditina</taxon>
        <taxon>Rhabditomorpha</taxon>
        <taxon>Rhabditoidea</taxon>
        <taxon>Rhabditidae</taxon>
        <taxon>Mesorhabditinae</taxon>
        <taxon>Mesorhabditis</taxon>
    </lineage>
</organism>
<dbReference type="Gene3D" id="3.40.50.150">
    <property type="entry name" value="Vaccinia Virus protein VP39"/>
    <property type="match status" value="1"/>
</dbReference>
<name>A0AAF3EJN8_9BILA</name>
<dbReference type="AlphaFoldDB" id="A0AAF3EJN8"/>
<dbReference type="CDD" id="cd02440">
    <property type="entry name" value="AdoMet_MTases"/>
    <property type="match status" value="1"/>
</dbReference>
<evidence type="ECO:0000313" key="2">
    <source>
        <dbReference type="WBParaSite" id="MBELARI_LOCUS14208"/>
    </source>
</evidence>
<accession>A0AAF3EJN8</accession>
<evidence type="ECO:0000313" key="1">
    <source>
        <dbReference type="Proteomes" id="UP000887575"/>
    </source>
</evidence>
<dbReference type="SUPFAM" id="SSF53335">
    <property type="entry name" value="S-adenosyl-L-methionine-dependent methyltransferases"/>
    <property type="match status" value="1"/>
</dbReference>
<dbReference type="InterPro" id="IPR029063">
    <property type="entry name" value="SAM-dependent_MTases_sf"/>
</dbReference>
<sequence>MTRETFLDKLAEQLGWYGADRGIFCHREDCFYVKDTFGGVTARDRPVRSIYIYGFYTVAVSQAILNIPTLYNDGNLDTSKWSINKSFVQPIGYMFPTVSGIFASRALPNDETTNGNVLFIGLGGGTLNNLLTAGFPNINVTSVDNNPVMKRLAVELFDNVENEKNHIVIGDGVEFMKNETKRGAQYDAIIGDVCYNNGDKPNICPIDLFLNDDVIEIYKKLLKPTGFLAHNVVAKGEIEMQDEIIQNILKLHMKHFGEENCVMHKCHSIRNFVLMCRSIGFPSKDDYRRVEEAFADRFEYTIVENEQ</sequence>
<protein>
    <submittedName>
        <fullName evidence="2">Uncharacterized protein</fullName>
    </submittedName>
</protein>
<reference evidence="2" key="1">
    <citation type="submission" date="2024-02" db="UniProtKB">
        <authorList>
            <consortium name="WormBaseParasite"/>
        </authorList>
    </citation>
    <scope>IDENTIFICATION</scope>
</reference>
<dbReference type="WBParaSite" id="MBELARI_LOCUS14208">
    <property type="protein sequence ID" value="MBELARI_LOCUS14208"/>
    <property type="gene ID" value="MBELARI_LOCUS14208"/>
</dbReference>
<proteinExistence type="predicted"/>